<dbReference type="KEGG" id="lai:LAC30SC_02620"/>
<reference key="2">
    <citation type="submission" date="2011-02" db="EMBL/GenBank/DDBJ databases">
        <authorList>
            <person name="Roh H."/>
            <person name="Ko H.-J."/>
            <person name="Kim S.-H."/>
            <person name="Choi I.-G."/>
            <person name="Oh S."/>
        </authorList>
    </citation>
    <scope>NUCLEOTIDE SEQUENCE</scope>
    <source>
        <strain>30SC</strain>
    </source>
</reference>
<evidence type="ECO:0000313" key="2">
    <source>
        <dbReference type="EMBL" id="MDB6258300.1"/>
    </source>
</evidence>
<dbReference type="STRING" id="1604.LAC30SC_02620"/>
<dbReference type="HOGENOM" id="CLU_3253029_0_0_9"/>
<dbReference type="EMBL" id="JAOTGY010000010">
    <property type="protein sequence ID" value="MDB6258300.1"/>
    <property type="molecule type" value="Genomic_DNA"/>
</dbReference>
<evidence type="ECO:0000313" key="1">
    <source>
        <dbReference type="EMBL" id="ADZ06698.1"/>
    </source>
</evidence>
<dbReference type="EMBL" id="CP002559">
    <property type="protein sequence ID" value="ADZ06698.1"/>
    <property type="molecule type" value="Genomic_DNA"/>
</dbReference>
<proteinExistence type="predicted"/>
<dbReference type="RefSeq" id="WP_013641587.1">
    <property type="nucleotide sequence ID" value="NC_015214.1"/>
</dbReference>
<dbReference type="Proteomes" id="UP001141981">
    <property type="component" value="Unassembled WGS sequence"/>
</dbReference>
<accession>F0TJ41</accession>
<dbReference type="AlphaFoldDB" id="F0TJ41"/>
<dbReference type="GeneID" id="66524713"/>
<gene>
    <name evidence="1" type="ordered locus">LAC30SC_02620</name>
    <name evidence="2" type="ORF">ODU72_06385</name>
</gene>
<reference evidence="2" key="3">
    <citation type="journal article" date="2022" name="Microorganisms">
        <title>Antibiotic Susceptibility, Resistance Gene Determinants and Corresponding Genomic Regions in Lactobacillus amylovorus Isolates Derived from Wild Boars and Domestic Pigs.</title>
        <authorList>
            <person name="Moravkova M."/>
            <person name="Kostovova I."/>
            <person name="Kavanova K."/>
            <person name="Pechar R."/>
            <person name="Stanek S."/>
            <person name="Brychta A."/>
            <person name="Zeman M."/>
            <person name="Kubasova T."/>
        </authorList>
    </citation>
    <scope>NUCLEOTIDE SEQUENCE</scope>
    <source>
        <strain evidence="2">M490A</strain>
    </source>
</reference>
<name>F0TJ41_LACAM</name>
<sequence>MALDDTSIRTKVNDLVNNLGDSTTIDVSGWNTSGVTDMSQVF</sequence>
<reference evidence="2" key="4">
    <citation type="submission" date="2022-10" db="EMBL/GenBank/DDBJ databases">
        <authorList>
            <person name="Kostovova I."/>
            <person name="Moravkova M."/>
            <person name="Pechar R."/>
        </authorList>
    </citation>
    <scope>NUCLEOTIDE SEQUENCE</scope>
    <source>
        <strain evidence="2">M490A</strain>
    </source>
</reference>
<organism evidence="1 3">
    <name type="scientific">Lactobacillus amylovorus</name>
    <dbReference type="NCBI Taxonomy" id="1604"/>
    <lineage>
        <taxon>Bacteria</taxon>
        <taxon>Bacillati</taxon>
        <taxon>Bacillota</taxon>
        <taxon>Bacilli</taxon>
        <taxon>Lactobacillales</taxon>
        <taxon>Lactobacillaceae</taxon>
        <taxon>Lactobacillus</taxon>
    </lineage>
</organism>
<dbReference type="Proteomes" id="UP000007491">
    <property type="component" value="Chromosome"/>
</dbReference>
<protein>
    <submittedName>
        <fullName evidence="1">Uncharacterized protein</fullName>
    </submittedName>
</protein>
<reference evidence="1 3" key="1">
    <citation type="journal article" date="2011" name="J. Bacteriol.">
        <title>Complete genome sequencing of Lactobacillus acidophilus 30SC, isolated from swine intestine.</title>
        <authorList>
            <person name="Oh S."/>
            <person name="Roh H."/>
            <person name="Ko H.J."/>
            <person name="Kim S."/>
            <person name="Kim K.H."/>
            <person name="Lee S.E."/>
            <person name="Chang I.S."/>
            <person name="Kim S."/>
            <person name="Choi I.G."/>
        </authorList>
    </citation>
    <scope>NUCLEOTIDE SEQUENCE [LARGE SCALE GENOMIC DNA]</scope>
    <source>
        <strain evidence="1 3">30SC</strain>
    </source>
</reference>
<evidence type="ECO:0000313" key="3">
    <source>
        <dbReference type="Proteomes" id="UP000007491"/>
    </source>
</evidence>